<name>A0AAV9Q729_9PEZI</name>
<protein>
    <recommendedName>
        <fullName evidence="2">Methyltransferase type 11 domain-containing protein</fullName>
    </recommendedName>
</protein>
<dbReference type="CDD" id="cd02440">
    <property type="entry name" value="AdoMet_MTases"/>
    <property type="match status" value="1"/>
</dbReference>
<keyword evidence="4" id="KW-1185">Reference proteome</keyword>
<organism evidence="3 4">
    <name type="scientific">Vermiconidia calcicola</name>
    <dbReference type="NCBI Taxonomy" id="1690605"/>
    <lineage>
        <taxon>Eukaryota</taxon>
        <taxon>Fungi</taxon>
        <taxon>Dikarya</taxon>
        <taxon>Ascomycota</taxon>
        <taxon>Pezizomycotina</taxon>
        <taxon>Dothideomycetes</taxon>
        <taxon>Dothideomycetidae</taxon>
        <taxon>Mycosphaerellales</taxon>
        <taxon>Extremaceae</taxon>
        <taxon>Vermiconidia</taxon>
    </lineage>
</organism>
<evidence type="ECO:0000313" key="4">
    <source>
        <dbReference type="Proteomes" id="UP001345827"/>
    </source>
</evidence>
<dbReference type="GO" id="GO:0008757">
    <property type="term" value="F:S-adenosylmethionine-dependent methyltransferase activity"/>
    <property type="evidence" value="ECO:0007669"/>
    <property type="project" value="InterPro"/>
</dbReference>
<proteinExistence type="predicted"/>
<evidence type="ECO:0000256" key="1">
    <source>
        <dbReference type="SAM" id="MobiDB-lite"/>
    </source>
</evidence>
<accession>A0AAV9Q729</accession>
<feature type="region of interest" description="Disordered" evidence="1">
    <location>
        <begin position="85"/>
        <end position="112"/>
    </location>
</feature>
<dbReference type="EMBL" id="JAXLQG010000011">
    <property type="protein sequence ID" value="KAK5534591.1"/>
    <property type="molecule type" value="Genomic_DNA"/>
</dbReference>
<comment type="caution">
    <text evidence="3">The sequence shown here is derived from an EMBL/GenBank/DDBJ whole genome shotgun (WGS) entry which is preliminary data.</text>
</comment>
<reference evidence="3 4" key="1">
    <citation type="submission" date="2023-06" db="EMBL/GenBank/DDBJ databases">
        <title>Black Yeasts Isolated from many extreme environments.</title>
        <authorList>
            <person name="Coleine C."/>
            <person name="Stajich J.E."/>
            <person name="Selbmann L."/>
        </authorList>
    </citation>
    <scope>NUCLEOTIDE SEQUENCE [LARGE SCALE GENOMIC DNA]</scope>
    <source>
        <strain evidence="3 4">CCFEE 5887</strain>
    </source>
</reference>
<dbReference type="PANTHER" id="PTHR43591">
    <property type="entry name" value="METHYLTRANSFERASE"/>
    <property type="match status" value="1"/>
</dbReference>
<dbReference type="InterPro" id="IPR029063">
    <property type="entry name" value="SAM-dependent_MTases_sf"/>
</dbReference>
<dbReference type="Gene3D" id="3.40.50.150">
    <property type="entry name" value="Vaccinia Virus protein VP39"/>
    <property type="match status" value="1"/>
</dbReference>
<gene>
    <name evidence="3" type="ORF">LTR25_006623</name>
</gene>
<sequence>MSSTDTPGPKSTTYSQGHSASVVASHVSRTVENSASFLTPHLKPSFTIVDLGCGPGTITRGFCPFVPDGRVIGIDSSPAVIEQARSLATSGPSGDSDSDLDPQGTSSSSQYPHPYANLSFRVGDITATPLPFADDSVDVVYTHQTLIHIPLPGPVSVIREIHRILKPGSGILAMREADHAAMQPSTPALEQYWSGVFASARAMGAQGEGTGRRLHLWAQEAGFERSKMQVGAGATVYTAPEEAKWWAGVHVGRLEGEVGDKWLRDLKIVRSQQEIEDMKVALRVWGESPDAWYSVMQGEVLCWKLN</sequence>
<dbReference type="PANTHER" id="PTHR43591:SF24">
    <property type="entry name" value="2-METHOXY-6-POLYPRENYL-1,4-BENZOQUINOL METHYLASE, MITOCHONDRIAL"/>
    <property type="match status" value="1"/>
</dbReference>
<evidence type="ECO:0000259" key="2">
    <source>
        <dbReference type="Pfam" id="PF08241"/>
    </source>
</evidence>
<evidence type="ECO:0000313" key="3">
    <source>
        <dbReference type="EMBL" id="KAK5534591.1"/>
    </source>
</evidence>
<feature type="domain" description="Methyltransferase type 11" evidence="2">
    <location>
        <begin position="49"/>
        <end position="169"/>
    </location>
</feature>
<dbReference type="InterPro" id="IPR013216">
    <property type="entry name" value="Methyltransf_11"/>
</dbReference>
<dbReference type="Proteomes" id="UP001345827">
    <property type="component" value="Unassembled WGS sequence"/>
</dbReference>
<dbReference type="AlphaFoldDB" id="A0AAV9Q729"/>
<dbReference type="SUPFAM" id="SSF53335">
    <property type="entry name" value="S-adenosyl-L-methionine-dependent methyltransferases"/>
    <property type="match status" value="1"/>
</dbReference>
<dbReference type="Pfam" id="PF08241">
    <property type="entry name" value="Methyltransf_11"/>
    <property type="match status" value="1"/>
</dbReference>